<proteinExistence type="predicted"/>
<keyword evidence="2" id="KW-1185">Reference proteome</keyword>
<dbReference type="Proteomes" id="UP000887575">
    <property type="component" value="Unassembled WGS sequence"/>
</dbReference>
<evidence type="ECO:0000313" key="3">
    <source>
        <dbReference type="WBParaSite" id="MBELARI_LOCUS11730"/>
    </source>
</evidence>
<feature type="transmembrane region" description="Helical" evidence="1">
    <location>
        <begin position="71"/>
        <end position="93"/>
    </location>
</feature>
<evidence type="ECO:0008006" key="4">
    <source>
        <dbReference type="Google" id="ProtNLM"/>
    </source>
</evidence>
<sequence length="156" mass="17481">MMAPMIFFGTNAFYMMSAIGVVERREKCGGIGLFYIPIILLTSFIAISMYVCLQGTFVTSFWAIVTLAGHSFMAIAGFLIVTLVIVAPCMCCCGRKSSPKQDQSHTVKYAKRRLLWTVIFILFATVPLVPSLCLSVCRLVEALMYGKWIFDYRFLA</sequence>
<keyword evidence="1" id="KW-0812">Transmembrane</keyword>
<feature type="transmembrane region" description="Helical" evidence="1">
    <location>
        <begin position="114"/>
        <end position="132"/>
    </location>
</feature>
<name>A0AAF3ECP9_9BILA</name>
<dbReference type="AlphaFoldDB" id="A0AAF3ECP9"/>
<keyword evidence="1" id="KW-1133">Transmembrane helix</keyword>
<dbReference type="WBParaSite" id="MBELARI_LOCUS11730">
    <property type="protein sequence ID" value="MBELARI_LOCUS11730"/>
    <property type="gene ID" value="MBELARI_LOCUS11730"/>
</dbReference>
<feature type="transmembrane region" description="Helical" evidence="1">
    <location>
        <begin position="6"/>
        <end position="22"/>
    </location>
</feature>
<protein>
    <recommendedName>
        <fullName evidence="4">Transmembrane protein</fullName>
    </recommendedName>
</protein>
<accession>A0AAF3ECP9</accession>
<feature type="transmembrane region" description="Helical" evidence="1">
    <location>
        <begin position="34"/>
        <end position="65"/>
    </location>
</feature>
<reference evidence="3" key="1">
    <citation type="submission" date="2024-02" db="UniProtKB">
        <authorList>
            <consortium name="WormBaseParasite"/>
        </authorList>
    </citation>
    <scope>IDENTIFICATION</scope>
</reference>
<evidence type="ECO:0000313" key="2">
    <source>
        <dbReference type="Proteomes" id="UP000887575"/>
    </source>
</evidence>
<keyword evidence="1" id="KW-0472">Membrane</keyword>
<organism evidence="2 3">
    <name type="scientific">Mesorhabditis belari</name>
    <dbReference type="NCBI Taxonomy" id="2138241"/>
    <lineage>
        <taxon>Eukaryota</taxon>
        <taxon>Metazoa</taxon>
        <taxon>Ecdysozoa</taxon>
        <taxon>Nematoda</taxon>
        <taxon>Chromadorea</taxon>
        <taxon>Rhabditida</taxon>
        <taxon>Rhabditina</taxon>
        <taxon>Rhabditomorpha</taxon>
        <taxon>Rhabditoidea</taxon>
        <taxon>Rhabditidae</taxon>
        <taxon>Mesorhabditinae</taxon>
        <taxon>Mesorhabditis</taxon>
    </lineage>
</organism>
<evidence type="ECO:0000256" key="1">
    <source>
        <dbReference type="SAM" id="Phobius"/>
    </source>
</evidence>